<evidence type="ECO:0000256" key="1">
    <source>
        <dbReference type="SAM" id="MobiDB-lite"/>
    </source>
</evidence>
<feature type="chain" id="PRO_5046160649" description="DUF1461 domain-containing protein" evidence="3">
    <location>
        <begin position="31"/>
        <end position="275"/>
    </location>
</feature>
<keyword evidence="2" id="KW-0472">Membrane</keyword>
<feature type="transmembrane region" description="Helical" evidence="2">
    <location>
        <begin position="225"/>
        <end position="247"/>
    </location>
</feature>
<evidence type="ECO:0000256" key="3">
    <source>
        <dbReference type="SAM" id="SignalP"/>
    </source>
</evidence>
<gene>
    <name evidence="4" type="ORF">AAA083_09350</name>
</gene>
<evidence type="ECO:0000256" key="2">
    <source>
        <dbReference type="SAM" id="Phobius"/>
    </source>
</evidence>
<evidence type="ECO:0008006" key="6">
    <source>
        <dbReference type="Google" id="ProtNLM"/>
    </source>
</evidence>
<keyword evidence="3" id="KW-0732">Signal</keyword>
<keyword evidence="2" id="KW-1133">Transmembrane helix</keyword>
<feature type="region of interest" description="Disordered" evidence="1">
    <location>
        <begin position="255"/>
        <end position="275"/>
    </location>
</feature>
<proteinExistence type="predicted"/>
<dbReference type="RefSeq" id="WP_349227537.1">
    <property type="nucleotide sequence ID" value="NZ_JBBNOP010000007.1"/>
</dbReference>
<comment type="caution">
    <text evidence="4">The sequence shown here is derived from an EMBL/GenBank/DDBJ whole genome shotgun (WGS) entry which is preliminary data.</text>
</comment>
<feature type="signal peptide" evidence="3">
    <location>
        <begin position="1"/>
        <end position="30"/>
    </location>
</feature>
<protein>
    <recommendedName>
        <fullName evidence="6">DUF1461 domain-containing protein</fullName>
    </recommendedName>
</protein>
<name>A0ABV1JDM0_9ACTN</name>
<organism evidence="4 5">
    <name type="scientific">Raoultibacter massiliensis</name>
    <dbReference type="NCBI Taxonomy" id="1852371"/>
    <lineage>
        <taxon>Bacteria</taxon>
        <taxon>Bacillati</taxon>
        <taxon>Actinomycetota</taxon>
        <taxon>Coriobacteriia</taxon>
        <taxon>Eggerthellales</taxon>
        <taxon>Eggerthellaceae</taxon>
        <taxon>Raoultibacter</taxon>
    </lineage>
</organism>
<dbReference type="Proteomes" id="UP001487305">
    <property type="component" value="Unassembled WGS sequence"/>
</dbReference>
<sequence>MPSLNAIRKLPLAACILFALSLACFFAAYAAHDGIRDSWAVSSTFVLHGGELSPAEAAAIEAAATAHDESIALLFDDAEGENPNGRHVSRFTTARLDADGFPVTANTLAPVLGESYRQIDYRLLSLVSYSVLLLYPLALGICMSLCCRRARMRSDSLAVAAASRIPGALFAIAWTTVAASALSVFGDCFPNRWSDFAAWGESAEALESGLFRIVLSADAARGEPALGACALAIALCVGAVALFFGAVQQHRTWQVRTTAHHGKTRGAKSAPMKAR</sequence>
<feature type="transmembrane region" description="Helical" evidence="2">
    <location>
        <begin position="168"/>
        <end position="186"/>
    </location>
</feature>
<feature type="transmembrane region" description="Helical" evidence="2">
    <location>
        <begin position="126"/>
        <end position="147"/>
    </location>
</feature>
<reference evidence="4 5" key="1">
    <citation type="submission" date="2024-04" db="EMBL/GenBank/DDBJ databases">
        <title>Human intestinal bacterial collection.</title>
        <authorList>
            <person name="Pauvert C."/>
            <person name="Hitch T.C.A."/>
            <person name="Clavel T."/>
        </authorList>
    </citation>
    <scope>NUCLEOTIDE SEQUENCE [LARGE SCALE GENOMIC DNA]</scope>
    <source>
        <strain evidence="4 5">CLA-KB-H42</strain>
    </source>
</reference>
<keyword evidence="5" id="KW-1185">Reference proteome</keyword>
<accession>A0ABV1JDM0</accession>
<evidence type="ECO:0000313" key="5">
    <source>
        <dbReference type="Proteomes" id="UP001487305"/>
    </source>
</evidence>
<keyword evidence="2" id="KW-0812">Transmembrane</keyword>
<dbReference type="EMBL" id="JBBNOP010000007">
    <property type="protein sequence ID" value="MEQ3363178.1"/>
    <property type="molecule type" value="Genomic_DNA"/>
</dbReference>
<evidence type="ECO:0000313" key="4">
    <source>
        <dbReference type="EMBL" id="MEQ3363178.1"/>
    </source>
</evidence>